<organism evidence="1 2">
    <name type="scientific">Methanosalsum natronophilum</name>
    <dbReference type="NCBI Taxonomy" id="768733"/>
    <lineage>
        <taxon>Archaea</taxon>
        <taxon>Methanobacteriati</taxon>
        <taxon>Methanobacteriota</taxon>
        <taxon>Stenosarchaea group</taxon>
        <taxon>Methanomicrobia</taxon>
        <taxon>Methanosarcinales</taxon>
        <taxon>Methanosarcinaceae</taxon>
        <taxon>Methanosalsum</taxon>
    </lineage>
</organism>
<sequence length="165" mass="19014">MVRLFRKKTSQHLCSKKELEDLKKNAYSLGFEVGYHKHSEIGWVKADLNQLYKHVHTNSHEKIIRNNYNNGKQQGLVSRERDLAKGLFNTSSKVTNKSTNEQINVSNQFESLEDNNITNSFGLGYCITNKPYMLNLPKRTSLAKIIQKPSQIDGFKLLNLTSRKK</sequence>
<reference evidence="1 2" key="1">
    <citation type="submission" date="2018-08" db="EMBL/GenBank/DDBJ databases">
        <title>The metabolism and importance of syntrophic acetate oxidation coupled to methane or sulfide production in haloalkaline environments.</title>
        <authorList>
            <person name="Timmers P.H.A."/>
            <person name="Vavourakis C.D."/>
            <person name="Sorokin D.Y."/>
            <person name="Sinninghe Damste J.S."/>
            <person name="Muyzer G."/>
            <person name="Stams A.J.M."/>
            <person name="Plugge C.M."/>
        </authorList>
    </citation>
    <scope>NUCLEOTIDE SEQUENCE [LARGE SCALE GENOMIC DNA]</scope>
    <source>
        <strain evidence="1">MSAO_Arc3</strain>
    </source>
</reference>
<evidence type="ECO:0000313" key="1">
    <source>
        <dbReference type="EMBL" id="RQD81044.1"/>
    </source>
</evidence>
<evidence type="ECO:0000313" key="2">
    <source>
        <dbReference type="Proteomes" id="UP000284763"/>
    </source>
</evidence>
<dbReference type="Proteomes" id="UP000284763">
    <property type="component" value="Unassembled WGS sequence"/>
</dbReference>
<dbReference type="AlphaFoldDB" id="A0A3R7VV75"/>
<dbReference type="EMBL" id="QZAB01000530">
    <property type="protein sequence ID" value="RQD81044.1"/>
    <property type="molecule type" value="Genomic_DNA"/>
</dbReference>
<gene>
    <name evidence="1" type="ORF">D5R95_08360</name>
</gene>
<comment type="caution">
    <text evidence="1">The sequence shown here is derived from an EMBL/GenBank/DDBJ whole genome shotgun (WGS) entry which is preliminary data.</text>
</comment>
<protein>
    <submittedName>
        <fullName evidence="1">Uncharacterized protein</fullName>
    </submittedName>
</protein>
<proteinExistence type="predicted"/>
<name>A0A3R7VV75_9EURY</name>
<accession>A0A3R7VV75</accession>
<dbReference type="RefSeq" id="WP_259134594.1">
    <property type="nucleotide sequence ID" value="NZ_JANUCS010000007.1"/>
</dbReference>